<sequence length="200" mass="22444">YATWEIFKLECLRATKVLLGGGLLNHEFLQMKIRKKESLRGFWSRIRNVAEILHRSKSNMELNAITGSVFATGVKADVGEGLLAKLDERALTPNEIIEFAEKKMRKELREEEVRKEVSAVSAELEAELAAMKRGRTEEEDSETPEGKRPRKDKDAKERPQKGPRGRKSKKSYPSAPDTGPPSEWTLDGKPVGLVLDTGAQ</sequence>
<feature type="non-terminal residue" evidence="2">
    <location>
        <position position="1"/>
    </location>
</feature>
<name>A0A7J6KIB4_PEROL</name>
<organism evidence="2 3">
    <name type="scientific">Perkinsus olseni</name>
    <name type="common">Perkinsus atlanticus</name>
    <dbReference type="NCBI Taxonomy" id="32597"/>
    <lineage>
        <taxon>Eukaryota</taxon>
        <taxon>Sar</taxon>
        <taxon>Alveolata</taxon>
        <taxon>Perkinsozoa</taxon>
        <taxon>Perkinsea</taxon>
        <taxon>Perkinsida</taxon>
        <taxon>Perkinsidae</taxon>
        <taxon>Perkinsus</taxon>
    </lineage>
</organism>
<protein>
    <submittedName>
        <fullName evidence="2">Uncharacterized protein</fullName>
    </submittedName>
</protein>
<feature type="non-terminal residue" evidence="2">
    <location>
        <position position="200"/>
    </location>
</feature>
<comment type="caution">
    <text evidence="2">The sequence shown here is derived from an EMBL/GenBank/DDBJ whole genome shotgun (WGS) entry which is preliminary data.</text>
</comment>
<reference evidence="2 3" key="1">
    <citation type="submission" date="2020-04" db="EMBL/GenBank/DDBJ databases">
        <title>Perkinsus olseni comparative genomics.</title>
        <authorList>
            <person name="Bogema D.R."/>
        </authorList>
    </citation>
    <scope>NUCLEOTIDE SEQUENCE [LARGE SCALE GENOMIC DNA]</scope>
    <source>
        <strain evidence="2">ATCC PRA-179</strain>
    </source>
</reference>
<dbReference type="Proteomes" id="UP000570595">
    <property type="component" value="Unassembled WGS sequence"/>
</dbReference>
<feature type="compositionally biased region" description="Basic residues" evidence="1">
    <location>
        <begin position="161"/>
        <end position="170"/>
    </location>
</feature>
<dbReference type="AlphaFoldDB" id="A0A7J6KIB4"/>
<dbReference type="EMBL" id="JABAHT010002666">
    <property type="protein sequence ID" value="KAF4647055.1"/>
    <property type="molecule type" value="Genomic_DNA"/>
</dbReference>
<feature type="region of interest" description="Disordered" evidence="1">
    <location>
        <begin position="129"/>
        <end position="200"/>
    </location>
</feature>
<dbReference type="OrthoDB" id="10535682at2759"/>
<proteinExistence type="predicted"/>
<evidence type="ECO:0000313" key="3">
    <source>
        <dbReference type="Proteomes" id="UP000570595"/>
    </source>
</evidence>
<accession>A0A7J6KIB4</accession>
<feature type="compositionally biased region" description="Basic and acidic residues" evidence="1">
    <location>
        <begin position="144"/>
        <end position="160"/>
    </location>
</feature>
<gene>
    <name evidence="2" type="ORF">FOZ61_004713</name>
</gene>
<evidence type="ECO:0000256" key="1">
    <source>
        <dbReference type="SAM" id="MobiDB-lite"/>
    </source>
</evidence>
<evidence type="ECO:0000313" key="2">
    <source>
        <dbReference type="EMBL" id="KAF4647055.1"/>
    </source>
</evidence>